<evidence type="ECO:0000256" key="10">
    <source>
        <dbReference type="PIRSR" id="PIRSR005096-2"/>
    </source>
</evidence>
<keyword evidence="7 8" id="KW-0119">Carbohydrate metabolism</keyword>
<evidence type="ECO:0000313" key="12">
    <source>
        <dbReference type="EMBL" id="TSJ39410.1"/>
    </source>
</evidence>
<comment type="subunit">
    <text evidence="4">Monomer.</text>
</comment>
<feature type="binding site" evidence="11">
    <location>
        <begin position="88"/>
        <end position="89"/>
    </location>
    <ligand>
        <name>beta-D-galactose</name>
        <dbReference type="ChEBI" id="CHEBI:27667"/>
    </ligand>
</feature>
<evidence type="ECO:0000256" key="1">
    <source>
        <dbReference type="ARBA" id="ARBA00001913"/>
    </source>
</evidence>
<dbReference type="InterPro" id="IPR008183">
    <property type="entry name" value="Aldose_1/G6P_1-epimerase"/>
</dbReference>
<feature type="binding site" evidence="11">
    <location>
        <begin position="185"/>
        <end position="187"/>
    </location>
    <ligand>
        <name>beta-D-galactose</name>
        <dbReference type="ChEBI" id="CHEBI:27667"/>
    </ligand>
</feature>
<dbReference type="GO" id="GO:0004034">
    <property type="term" value="F:aldose 1-epimerase activity"/>
    <property type="evidence" value="ECO:0007669"/>
    <property type="project" value="UniProtKB-EC"/>
</dbReference>
<organism evidence="12 13">
    <name type="scientific">Mucilaginibacter corticis</name>
    <dbReference type="NCBI Taxonomy" id="2597670"/>
    <lineage>
        <taxon>Bacteria</taxon>
        <taxon>Pseudomonadati</taxon>
        <taxon>Bacteroidota</taxon>
        <taxon>Sphingobacteriia</taxon>
        <taxon>Sphingobacteriales</taxon>
        <taxon>Sphingobacteriaceae</taxon>
        <taxon>Mucilaginibacter</taxon>
    </lineage>
</organism>
<comment type="caution">
    <text evidence="12">The sequence shown here is derived from an EMBL/GenBank/DDBJ whole genome shotgun (WGS) entry which is preliminary data.</text>
</comment>
<dbReference type="Proteomes" id="UP000318733">
    <property type="component" value="Unassembled WGS sequence"/>
</dbReference>
<dbReference type="OrthoDB" id="9779408at2"/>
<evidence type="ECO:0000256" key="9">
    <source>
        <dbReference type="PIRSR" id="PIRSR005096-1"/>
    </source>
</evidence>
<comment type="pathway">
    <text evidence="2 8">Carbohydrate metabolism; hexose metabolism.</text>
</comment>
<comment type="catalytic activity">
    <reaction evidence="8">
        <text>alpha-D-glucose = beta-D-glucose</text>
        <dbReference type="Rhea" id="RHEA:10264"/>
        <dbReference type="ChEBI" id="CHEBI:15903"/>
        <dbReference type="ChEBI" id="CHEBI:17925"/>
        <dbReference type="EC" id="5.1.3.3"/>
    </reaction>
</comment>
<dbReference type="InterPro" id="IPR014718">
    <property type="entry name" value="GH-type_carb-bd"/>
</dbReference>
<gene>
    <name evidence="12" type="ORF">FO440_16825</name>
</gene>
<dbReference type="AlphaFoldDB" id="A0A556MHM5"/>
<evidence type="ECO:0000256" key="3">
    <source>
        <dbReference type="ARBA" id="ARBA00006206"/>
    </source>
</evidence>
<dbReference type="PANTHER" id="PTHR10091">
    <property type="entry name" value="ALDOSE-1-EPIMERASE"/>
    <property type="match status" value="1"/>
</dbReference>
<protein>
    <recommendedName>
        <fullName evidence="8">Aldose 1-epimerase</fullName>
        <ecNumber evidence="8">5.1.3.3</ecNumber>
    </recommendedName>
</protein>
<reference evidence="12 13" key="1">
    <citation type="submission" date="2019-07" db="EMBL/GenBank/DDBJ databases">
        <authorList>
            <person name="Huq M.A."/>
        </authorList>
    </citation>
    <scope>NUCLEOTIDE SEQUENCE [LARGE SCALE GENOMIC DNA]</scope>
    <source>
        <strain evidence="12 13">MAH-19</strain>
    </source>
</reference>
<feature type="binding site" evidence="10">
    <location>
        <position position="257"/>
    </location>
    <ligand>
        <name>beta-D-galactose</name>
        <dbReference type="ChEBI" id="CHEBI:27667"/>
    </ligand>
</feature>
<accession>A0A556MHM5</accession>
<dbReference type="SUPFAM" id="SSF74650">
    <property type="entry name" value="Galactose mutarotase-like"/>
    <property type="match status" value="1"/>
</dbReference>
<dbReference type="InterPro" id="IPR011013">
    <property type="entry name" value="Gal_mutarotase_sf_dom"/>
</dbReference>
<sequence length="355" mass="38932">MAYNPTAATIPNTAAYHTIIDGKQIQLYTLTNKAGMQVAVTNYGAYLVGAWVPDKAGDLTSVIVGFDTIEGLLKQECYYGAVVGRYANRIAKGKFTLDGTEYNLAINNGPNSLHGGKDNFSVKVWDAEQTDAQTMVLTLFSADMEEGYPGKLNVKVTYTLTDDNALTIAYQATTDKTTIINLTNHAYINLNGEGNGDILDHSLQINADGYTPINETMIPTGDIATVKDTPFDFTQPEKIGTRINHDNEQLKNANGYDHNFVLNQHSKEVHVATAIGDKTGIKMEVFTDQPGMQLYTANFTPGTNIIRGNAKDDRQTSFALETQHFPDSPNQPQFPSTVLKPGEVYNTFTTFKFSV</sequence>
<dbReference type="InterPro" id="IPR047215">
    <property type="entry name" value="Galactose_mutarotase-like"/>
</dbReference>
<dbReference type="InterPro" id="IPR015443">
    <property type="entry name" value="Aldose_1-epimerase"/>
</dbReference>
<feature type="active site" description="Proton donor" evidence="9">
    <location>
        <position position="185"/>
    </location>
</feature>
<proteinExistence type="inferred from homology"/>
<dbReference type="RefSeq" id="WP_144249447.1">
    <property type="nucleotide sequence ID" value="NZ_VLPK01000003.1"/>
</dbReference>
<evidence type="ECO:0000256" key="6">
    <source>
        <dbReference type="ARBA" id="ARBA00023235"/>
    </source>
</evidence>
<evidence type="ECO:0000256" key="8">
    <source>
        <dbReference type="PIRNR" id="PIRNR005096"/>
    </source>
</evidence>
<dbReference type="EMBL" id="VLPK01000003">
    <property type="protein sequence ID" value="TSJ39410.1"/>
    <property type="molecule type" value="Genomic_DNA"/>
</dbReference>
<evidence type="ECO:0000256" key="11">
    <source>
        <dbReference type="PIRSR" id="PIRSR005096-3"/>
    </source>
</evidence>
<dbReference type="CDD" id="cd09019">
    <property type="entry name" value="galactose_mutarotase_like"/>
    <property type="match status" value="1"/>
</dbReference>
<dbReference type="EC" id="5.1.3.3" evidence="8"/>
<keyword evidence="6 8" id="KW-0413">Isomerase</keyword>
<dbReference type="GO" id="GO:0006006">
    <property type="term" value="P:glucose metabolic process"/>
    <property type="evidence" value="ECO:0007669"/>
    <property type="project" value="TreeGrafter"/>
</dbReference>
<keyword evidence="5" id="KW-0106">Calcium</keyword>
<dbReference type="PANTHER" id="PTHR10091:SF0">
    <property type="entry name" value="GALACTOSE MUTAROTASE"/>
    <property type="match status" value="1"/>
</dbReference>
<comment type="similarity">
    <text evidence="3 8">Belongs to the aldose epimerase family.</text>
</comment>
<dbReference type="Pfam" id="PF01263">
    <property type="entry name" value="Aldose_epim"/>
    <property type="match status" value="1"/>
</dbReference>
<evidence type="ECO:0000256" key="2">
    <source>
        <dbReference type="ARBA" id="ARBA00005028"/>
    </source>
</evidence>
<dbReference type="PIRSF" id="PIRSF005096">
    <property type="entry name" value="GALM"/>
    <property type="match status" value="1"/>
</dbReference>
<dbReference type="Gene3D" id="2.70.98.10">
    <property type="match status" value="1"/>
</dbReference>
<dbReference type="NCBIfam" id="NF008277">
    <property type="entry name" value="PRK11055.1"/>
    <property type="match status" value="1"/>
</dbReference>
<evidence type="ECO:0000256" key="4">
    <source>
        <dbReference type="ARBA" id="ARBA00011245"/>
    </source>
</evidence>
<evidence type="ECO:0000256" key="7">
    <source>
        <dbReference type="ARBA" id="ARBA00023277"/>
    </source>
</evidence>
<name>A0A556MHM5_9SPHI</name>
<feature type="active site" description="Proton acceptor" evidence="9">
    <location>
        <position position="321"/>
    </location>
</feature>
<evidence type="ECO:0000313" key="13">
    <source>
        <dbReference type="Proteomes" id="UP000318733"/>
    </source>
</evidence>
<evidence type="ECO:0000256" key="5">
    <source>
        <dbReference type="ARBA" id="ARBA00022837"/>
    </source>
</evidence>
<dbReference type="GO" id="GO:0033499">
    <property type="term" value="P:galactose catabolic process via UDP-galactose, Leloir pathway"/>
    <property type="evidence" value="ECO:0007669"/>
    <property type="project" value="TreeGrafter"/>
</dbReference>
<comment type="cofactor">
    <cofactor evidence="1">
        <name>Ca(2+)</name>
        <dbReference type="ChEBI" id="CHEBI:29108"/>
    </cofactor>
</comment>
<dbReference type="GO" id="GO:0030246">
    <property type="term" value="F:carbohydrate binding"/>
    <property type="evidence" value="ECO:0007669"/>
    <property type="project" value="InterPro"/>
</dbReference>
<keyword evidence="13" id="KW-1185">Reference proteome</keyword>
<dbReference type="UniPathway" id="UPA00242"/>